<keyword evidence="2" id="KW-1185">Reference proteome</keyword>
<evidence type="ECO:0000313" key="2">
    <source>
        <dbReference type="Proteomes" id="UP000554482"/>
    </source>
</evidence>
<proteinExistence type="predicted"/>
<reference evidence="1 2" key="1">
    <citation type="submission" date="2020-06" db="EMBL/GenBank/DDBJ databases">
        <title>Transcriptomic and genomic resources for Thalictrum thalictroides and T. hernandezii: Facilitating candidate gene discovery in an emerging model plant lineage.</title>
        <authorList>
            <person name="Arias T."/>
            <person name="Riano-Pachon D.M."/>
            <person name="Di Stilio V.S."/>
        </authorList>
    </citation>
    <scope>NUCLEOTIDE SEQUENCE [LARGE SCALE GENOMIC DNA]</scope>
    <source>
        <strain evidence="2">cv. WT478/WT964</strain>
        <tissue evidence="1">Leaves</tissue>
    </source>
</reference>
<dbReference type="GO" id="GO:0003700">
    <property type="term" value="F:DNA-binding transcription factor activity"/>
    <property type="evidence" value="ECO:0007669"/>
    <property type="project" value="InterPro"/>
</dbReference>
<dbReference type="InterPro" id="IPR043561">
    <property type="entry name" value="LHW-like"/>
</dbReference>
<accession>A0A7J6V1Q2</accession>
<dbReference type="OrthoDB" id="778365at2759"/>
<gene>
    <name evidence="1" type="ORF">FRX31_031682</name>
</gene>
<dbReference type="PANTHER" id="PTHR46196:SF1">
    <property type="entry name" value="TRANSCRIPTION FACTOR EMB1444-RELATED"/>
    <property type="match status" value="1"/>
</dbReference>
<evidence type="ECO:0000313" key="1">
    <source>
        <dbReference type="EMBL" id="KAF5178731.1"/>
    </source>
</evidence>
<dbReference type="EMBL" id="JABWDY010039670">
    <property type="protein sequence ID" value="KAF5178731.1"/>
    <property type="molecule type" value="Genomic_DNA"/>
</dbReference>
<name>A0A7J6V1Q2_THATH</name>
<sequence>MSLLGSCSHEHGSSWALDVGGRAEICPLVVENLNIDGQMLVEMLCEESCHFLEIAEAIRSLGLKILQGVTEARGESVWACFVVEGQNNRDMHRMDILWSLMQLLQPKTTIR</sequence>
<comment type="caution">
    <text evidence="1">The sequence shown here is derived from an EMBL/GenBank/DDBJ whole genome shotgun (WGS) entry which is preliminary data.</text>
</comment>
<protein>
    <submittedName>
        <fullName evidence="1">Transcription factor like</fullName>
    </submittedName>
</protein>
<organism evidence="1 2">
    <name type="scientific">Thalictrum thalictroides</name>
    <name type="common">Rue-anemone</name>
    <name type="synonym">Anemone thalictroides</name>
    <dbReference type="NCBI Taxonomy" id="46969"/>
    <lineage>
        <taxon>Eukaryota</taxon>
        <taxon>Viridiplantae</taxon>
        <taxon>Streptophyta</taxon>
        <taxon>Embryophyta</taxon>
        <taxon>Tracheophyta</taxon>
        <taxon>Spermatophyta</taxon>
        <taxon>Magnoliopsida</taxon>
        <taxon>Ranunculales</taxon>
        <taxon>Ranunculaceae</taxon>
        <taxon>Thalictroideae</taxon>
        <taxon>Thalictrum</taxon>
    </lineage>
</organism>
<dbReference type="PANTHER" id="PTHR46196">
    <property type="entry name" value="TRANSCRIPTION FACTOR BHLH155-LIKE ISOFORM X1-RELATED"/>
    <property type="match status" value="1"/>
</dbReference>
<dbReference type="Proteomes" id="UP000554482">
    <property type="component" value="Unassembled WGS sequence"/>
</dbReference>
<dbReference type="AlphaFoldDB" id="A0A7J6V1Q2"/>